<dbReference type="AlphaFoldDB" id="A0A2K3QC09"/>
<gene>
    <name evidence="2" type="ORF">TCAP_04988</name>
</gene>
<name>A0A2K3QC09_9HYPO</name>
<feature type="region of interest" description="Disordered" evidence="1">
    <location>
        <begin position="183"/>
        <end position="212"/>
    </location>
</feature>
<feature type="region of interest" description="Disordered" evidence="1">
    <location>
        <begin position="1"/>
        <end position="138"/>
    </location>
</feature>
<feature type="compositionally biased region" description="Basic residues" evidence="1">
    <location>
        <begin position="118"/>
        <end position="130"/>
    </location>
</feature>
<keyword evidence="3" id="KW-1185">Reference proteome</keyword>
<feature type="compositionally biased region" description="Basic residues" evidence="1">
    <location>
        <begin position="203"/>
        <end position="212"/>
    </location>
</feature>
<evidence type="ECO:0000256" key="1">
    <source>
        <dbReference type="SAM" id="MobiDB-lite"/>
    </source>
</evidence>
<feature type="compositionally biased region" description="Basic and acidic residues" evidence="1">
    <location>
        <begin position="100"/>
        <end position="117"/>
    </location>
</feature>
<feature type="region of interest" description="Disordered" evidence="1">
    <location>
        <begin position="381"/>
        <end position="410"/>
    </location>
</feature>
<organism evidence="2 3">
    <name type="scientific">Tolypocladium capitatum</name>
    <dbReference type="NCBI Taxonomy" id="45235"/>
    <lineage>
        <taxon>Eukaryota</taxon>
        <taxon>Fungi</taxon>
        <taxon>Dikarya</taxon>
        <taxon>Ascomycota</taxon>
        <taxon>Pezizomycotina</taxon>
        <taxon>Sordariomycetes</taxon>
        <taxon>Hypocreomycetidae</taxon>
        <taxon>Hypocreales</taxon>
        <taxon>Ophiocordycipitaceae</taxon>
        <taxon>Tolypocladium</taxon>
    </lineage>
</organism>
<evidence type="ECO:0000313" key="2">
    <source>
        <dbReference type="EMBL" id="PNY25064.1"/>
    </source>
</evidence>
<feature type="compositionally biased region" description="Basic and acidic residues" evidence="1">
    <location>
        <begin position="281"/>
        <end position="300"/>
    </location>
</feature>
<evidence type="ECO:0000313" key="3">
    <source>
        <dbReference type="Proteomes" id="UP000236621"/>
    </source>
</evidence>
<accession>A0A2K3QC09</accession>
<dbReference type="Proteomes" id="UP000236621">
    <property type="component" value="Unassembled WGS sequence"/>
</dbReference>
<protein>
    <submittedName>
        <fullName evidence="2">Uncharacterized protein</fullName>
    </submittedName>
</protein>
<feature type="compositionally biased region" description="Low complexity" evidence="1">
    <location>
        <begin position="62"/>
        <end position="84"/>
    </location>
</feature>
<proteinExistence type="predicted"/>
<comment type="caution">
    <text evidence="2">The sequence shown here is derived from an EMBL/GenBank/DDBJ whole genome shotgun (WGS) entry which is preliminary data.</text>
</comment>
<reference evidence="2 3" key="1">
    <citation type="submission" date="2017-08" db="EMBL/GenBank/DDBJ databases">
        <title>Harnessing the power of phylogenomics to disentangle the directionality and signatures of interkingdom host jumping in the parasitic fungal genus Tolypocladium.</title>
        <authorList>
            <person name="Quandt C.A."/>
            <person name="Patterson W."/>
            <person name="Spatafora J.W."/>
        </authorList>
    </citation>
    <scope>NUCLEOTIDE SEQUENCE [LARGE SCALE GENOMIC DNA]</scope>
    <source>
        <strain evidence="2 3">CBS 113982</strain>
    </source>
</reference>
<dbReference type="EMBL" id="NRSZ01000811">
    <property type="protein sequence ID" value="PNY25064.1"/>
    <property type="molecule type" value="Genomic_DNA"/>
</dbReference>
<feature type="region of interest" description="Disordered" evidence="1">
    <location>
        <begin position="281"/>
        <end position="311"/>
    </location>
</feature>
<sequence length="546" mass="60150">MPRGVCDASPSRQAPRPLSVLPNVTPQGPSLPRAEHHHGPASRQRRQAPGPGHREGGVCRPGALGDVGAAAAGGHARRVAGNLPRPRRPGPPLQLAAAQEMDHDPPALHGRPGDAHVGRHAGSRPQHHRPRLPDGRGADADLPLHLCSGLRLRAHGPRSHHRSLRAPARVDRLELLLHPVEHRRRLQPLPGPHDRQPGPLRPRGQRRVRRHAARPGRLLGACAARRLVRHLQLRTAPGAGHRSHHWRGRHPGHRMEMGLLDHVHLRRRPRHHSPLRLLRDVRSHHPEQKGRRAAESDGKTVPHRGRAREAEHQVVQVSGPAPASAVDAAHHPACGGVLGLQLWHALHRALDLCDALDGALRTRRSRKRASLHRYRHRLHHRGAGRRQGHGLAVGVPSGPGWGQRNRPRVPRALDGSRCRLDTRGPLRLRLDCAGASPLDRSRHWHRHLRLRHHPQHAGPASICHRGIPQVRGFGERGKPVPPQHSWLCLSHLRAGHVPAHRLRMGQQPAGIYLYCSGRAGPGPALVLRGQVEGHGKAAVVRRKSGR</sequence>